<evidence type="ECO:0000259" key="8">
    <source>
        <dbReference type="SMART" id="SM00563"/>
    </source>
</evidence>
<dbReference type="Pfam" id="PF01553">
    <property type="entry name" value="Acyltransferase"/>
    <property type="match status" value="1"/>
</dbReference>
<dbReference type="CTD" id="253558"/>
<accession>A0A6P3W3G2</accession>
<keyword evidence="3" id="KW-0808">Transferase</keyword>
<dbReference type="Proteomes" id="UP000515152">
    <property type="component" value="Chromosome 14"/>
</dbReference>
<feature type="transmembrane region" description="Helical" evidence="7">
    <location>
        <begin position="7"/>
        <end position="27"/>
    </location>
</feature>
<reference evidence="10" key="1">
    <citation type="submission" date="2025-08" db="UniProtKB">
        <authorList>
            <consortium name="RefSeq"/>
        </authorList>
    </citation>
    <scope>IDENTIFICATION</scope>
</reference>
<dbReference type="GO" id="GO:0016746">
    <property type="term" value="F:acyltransferase activity"/>
    <property type="evidence" value="ECO:0007669"/>
    <property type="project" value="UniProtKB-KW"/>
</dbReference>
<dbReference type="SUPFAM" id="SSF69593">
    <property type="entry name" value="Glycerol-3-phosphate (1)-acyltransferase"/>
    <property type="match status" value="1"/>
</dbReference>
<dbReference type="GeneID" id="105905059"/>
<dbReference type="GO" id="GO:0036149">
    <property type="term" value="P:phosphatidylinositol acyl-chain remodeling"/>
    <property type="evidence" value="ECO:0007669"/>
    <property type="project" value="TreeGrafter"/>
</dbReference>
<dbReference type="RefSeq" id="XP_012688491.1">
    <property type="nucleotide sequence ID" value="XM_012833037.3"/>
</dbReference>
<keyword evidence="9" id="KW-1185">Reference proteome</keyword>
<evidence type="ECO:0000313" key="9">
    <source>
        <dbReference type="Proteomes" id="UP000515152"/>
    </source>
</evidence>
<keyword evidence="4" id="KW-0594">Phospholipid biosynthesis</keyword>
<gene>
    <name evidence="10" type="primary">lclat1</name>
</gene>
<keyword evidence="2" id="KW-0444">Lipid biosynthesis</keyword>
<keyword evidence="6 10" id="KW-0012">Acyltransferase</keyword>
<organism evidence="9 10">
    <name type="scientific">Clupea harengus</name>
    <name type="common">Atlantic herring</name>
    <dbReference type="NCBI Taxonomy" id="7950"/>
    <lineage>
        <taxon>Eukaryota</taxon>
        <taxon>Metazoa</taxon>
        <taxon>Chordata</taxon>
        <taxon>Craniata</taxon>
        <taxon>Vertebrata</taxon>
        <taxon>Euteleostomi</taxon>
        <taxon>Actinopterygii</taxon>
        <taxon>Neopterygii</taxon>
        <taxon>Teleostei</taxon>
        <taxon>Clupei</taxon>
        <taxon>Clupeiformes</taxon>
        <taxon>Clupeoidei</taxon>
        <taxon>Clupeidae</taxon>
        <taxon>Clupea</taxon>
    </lineage>
</organism>
<protein>
    <submittedName>
        <fullName evidence="10">Lysocardiolipin acyltransferase 1</fullName>
    </submittedName>
</protein>
<dbReference type="SMART" id="SM00563">
    <property type="entry name" value="PlsC"/>
    <property type="match status" value="1"/>
</dbReference>
<dbReference type="GO" id="GO:0005783">
    <property type="term" value="C:endoplasmic reticulum"/>
    <property type="evidence" value="ECO:0007669"/>
    <property type="project" value="TreeGrafter"/>
</dbReference>
<proteinExistence type="inferred from homology"/>
<comment type="similarity">
    <text evidence="1">Belongs to the 1-acyl-sn-glycerol-3-phosphate acyltransferase family.</text>
</comment>
<name>A0A6P3W3G2_CLUHA</name>
<dbReference type="KEGG" id="char:105905059"/>
<evidence type="ECO:0000313" key="10">
    <source>
        <dbReference type="RefSeq" id="XP_012688491.1"/>
    </source>
</evidence>
<keyword evidence="5" id="KW-1208">Phospholipid metabolism</keyword>
<dbReference type="OrthoDB" id="186786at2759"/>
<evidence type="ECO:0000256" key="3">
    <source>
        <dbReference type="ARBA" id="ARBA00022679"/>
    </source>
</evidence>
<evidence type="ECO:0000256" key="5">
    <source>
        <dbReference type="ARBA" id="ARBA00023264"/>
    </source>
</evidence>
<keyword evidence="7" id="KW-1133">Transmembrane helix</keyword>
<dbReference type="PANTHER" id="PTHR10983">
    <property type="entry name" value="1-ACYLGLYCEROL-3-PHOSPHATE ACYLTRANSFERASE-RELATED"/>
    <property type="match status" value="1"/>
</dbReference>
<feature type="transmembrane region" description="Helical" evidence="7">
    <location>
        <begin position="47"/>
        <end position="69"/>
    </location>
</feature>
<dbReference type="InterPro" id="IPR032098">
    <property type="entry name" value="Acyltransf_C"/>
</dbReference>
<dbReference type="PANTHER" id="PTHR10983:SF16">
    <property type="entry name" value="LYSOCARDIOLIPIN ACYLTRANSFERASE 1"/>
    <property type="match status" value="1"/>
</dbReference>
<evidence type="ECO:0000256" key="6">
    <source>
        <dbReference type="ARBA" id="ARBA00023315"/>
    </source>
</evidence>
<dbReference type="CDD" id="cd07990">
    <property type="entry name" value="LPLAT_LCLAT1-like"/>
    <property type="match status" value="1"/>
</dbReference>
<evidence type="ECO:0000256" key="7">
    <source>
        <dbReference type="SAM" id="Phobius"/>
    </source>
</evidence>
<dbReference type="InterPro" id="IPR002123">
    <property type="entry name" value="Plipid/glycerol_acylTrfase"/>
</dbReference>
<keyword evidence="7" id="KW-0472">Membrane</keyword>
<feature type="domain" description="Phospholipid/glycerol acyltransferase" evidence="8">
    <location>
        <begin position="80"/>
        <end position="202"/>
    </location>
</feature>
<feature type="transmembrane region" description="Helical" evidence="7">
    <location>
        <begin position="336"/>
        <end position="356"/>
    </location>
</feature>
<evidence type="ECO:0000256" key="4">
    <source>
        <dbReference type="ARBA" id="ARBA00023209"/>
    </source>
</evidence>
<evidence type="ECO:0000256" key="2">
    <source>
        <dbReference type="ARBA" id="ARBA00022516"/>
    </source>
</evidence>
<feature type="transmembrane region" description="Helical" evidence="7">
    <location>
        <begin position="313"/>
        <end position="330"/>
    </location>
</feature>
<dbReference type="AlphaFoldDB" id="A0A6P3W3G2"/>
<keyword evidence="4" id="KW-0443">Lipid metabolism</keyword>
<evidence type="ECO:0000256" key="1">
    <source>
        <dbReference type="ARBA" id="ARBA00008655"/>
    </source>
</evidence>
<dbReference type="GO" id="GO:0008654">
    <property type="term" value="P:phospholipid biosynthetic process"/>
    <property type="evidence" value="ECO:0007669"/>
    <property type="project" value="UniProtKB-KW"/>
</dbReference>
<sequence>MAVSARGLYFLLTLFLGSFFGSVFMLAPVLPLMLLSPAWYRWVTDRIVATWLTLPVAMLEVVFGVKVVITGDGFVPGERSVIIMNHRTRLDWMFLWCCLLRYSYLRLEKICLKAALKAVPGFGWAMQVASFIFIHRRWEEDRTHMANMLQYFCHIREPLQLLLFPEGTDLTDNTRARSDDFAEKNGLPKFEFVLHPRTTGFTFIVNMLREGDNLDAVHDITVAYPKNVPQTERHLVLGLFPREIHFHVRRYPVSSLPAGSEALQAWCQDRWVEKERRLRDFYGGEPRCFDTPEARVPPCKTELRVTIIKAASLLYWMTFIVLSFAGLWLYTSVRIYVLLVVAFFLVQQKLVGGVELMEMACHRYWMGRSHGSAGVKAEVGNGMERKTE</sequence>
<keyword evidence="7" id="KW-0812">Transmembrane</keyword>
<dbReference type="Pfam" id="PF16076">
    <property type="entry name" value="Acyltransf_C"/>
    <property type="match status" value="1"/>
</dbReference>